<evidence type="ECO:0000313" key="3">
    <source>
        <dbReference type="EMBL" id="KAK0169780.1"/>
    </source>
</evidence>
<sequence>MDSLISEEKSVIEAAKIFLLMKKNFPISRNIRAQWILDHLDTVITIVNPRCDKYEPSELEIISVIPKNCPASWDEKNRHQYQYKVSTSTSIVFLAHKYKMVFCLDLSPSLGTIDIQNEEIVMDEVCLATKQCLENISQPFLVPGSTYILQPEIYITIIVHTPFLTNPAQQVLIQGWLITTDNVNCLMRFIEKKLNSLEEKIALVMRATHQHRENFRVENDGLVSGLFDEKSSGRASSTYASNECISVISPDASFSNILRYGQLALSLLPINSCAHLVIVSDGIIGITDIYALDSVIQQFRASTVACSFIQIGTAYHPHCANGMVPYQDVLCFLTTATLGCHMTLTSQSEQTCELQINIYQENFLCWKLYRSETCSVAHHSNYWHTNNMLFYAHQHPQLLRKKQLEDKVICTLSNLMCCRLRDGYLIKKITLKDGCMEICFILPWKTHVFLEYLVSSPWPLKSLGPCKLQYTITTEAPYEFLHDITCLLKKPLKSQYRQSIVSRFWATLTGLTENNNMLEHFSRLHEPGWMWYNVPDTIKSGMPVFNLPAYPLASTLQLSDSSCPQFAKIWQPVASLDPNQWARWMHSQCITLVLAHDRPLPKYLHQANQSGRFQSVQSRQAAAALHAMLKAWASFVLVENHTYIQFIYRETEKPPVSFSVIRMNCKALCVVLNVAFAGGTEGIVRHNVIMDLINRLSTLTLPNRLTEQRETPCCVIIHKALEKILVRYERMPIELNNVILPDGTQQIFHKTDHIPVSIPTTTLCRYLHYSRYVWNIKKPVIQTIPGITVPKLNITAIARVLSTITKIRLNEGFNFAYSSAGIINMVLEVRMEGSYDDFHSCVIQYIIFPPHTISSAILKGDSEAEEDTDGGTGDEDGYNDDSETHEDYQIVTEVWIEPQYGQVKNSENTALSYMNSLPYYQLSNAISRIDEECINALLTLEHLTLLSHVESEDGSLDTCTRYQQTTQCGHGNRHPHKPLRRMSMPSFTQSRIFFDDLPDAHVSSNLFTFDSLSILSKCQQVELLYSMFTDSINNDNNGSTNSILMDSLMDHMKRLHNTELIMKNFDNEKFTKMLFNRPRDDGGLSLFSKYLHEDQRNNNIRWRCFIKGISATHIVITFVPATEKDVKALIQPKTKSHKCSHNVSVENLDSTKWYTHGSAEESQMPDWIGNSEEFDFSSNLHMCGSELNSSTRKTATETPQKFEKLRYIPSSQKESELILPIYVYNCSLLLLIDVLVGELDSQRPKDIFQNNIFSTDQHIVKEFINLKVPTECESTSPELKGDENNHLTNGQRSLLKHCKILSLAHCHCYVMAVYKALSLQLPMSYEDMEAAVEQCEESLIEINITKYLQTVCKHLHSSIKANGDKGPDSSSLTCSEFQPLHNLIKEKFQKIITVAFKPVPTHPEFYYCAPLQNSEFINPMEFHRSDSDEDLEEFIFHSEAYDCKIDNPKCRPNVDFNSTWPNNNLQNDPKMLSYDSTESILSDLREDANNEKEQPLFLQLSCSVRSGLCFSSIAVKLLPTCFADIKQQLDDYEESDVTNINISLDIICLNLPKEVLEVSLEQSSEFKTISYCSSSPVRSIDTSNESIPPNGTSLSDNGLVNERLAHLPRYQYNAITNLKTEIEWLLRDEITTALLDTDLPTYETLDYVSRHVAESSGRTSCHLDKVPLHFVFSSTNSAPKFFQELINMEADRYIIHQQKEFLYFVKNPNSSNYEIASRGNDARNGKKSNKSSIKCNLGTHNHCDGVQYSKNSRASRQNSNELPGCQSEISSIGDGHPGTDDGYEGDSSNSEDDCCWLTNLDERREYLPNFWLILQARNNYVDVYFHCRFLEFVSPEVDRYRLVQKMVVSQIAVICRRVNQYLLLESLHDTRNCDYLLESDSNEDHGWRAESSGEVGATTLHESTVNMTPGMFRCSIVWEETFCLHPRLKTGPGRSGLSRGIKALHVVLNRFSVNNRDNMFVYRESNSNVFYLRLHERTSDGKSLQNKLSESDERLMVSRSNSIASLSHSRVSGHRMDPTKDDDTRPRVRSFGEKDSDYMHKCDDSIVLMVHGISEPGLEVRSELVQVLHNRLDDAVLEVLSVMLARNPMCKLTPADVHFIQKPYLPPESYVQFSVQQYYLKHMDALAYYLRQNILQFLYIPKYTDPRSHYHLQDYSQPEGSKGRVSETDIFLNNQSQSSGNRGIACIAMAIDKDYCSSQGNDFSSSLRISDFPEVISTTVYKSNMRSATNPHGPIEFRIWKQGRVNLETLIEKLRAAINHAIWDLVTEYYLLRAPLNIPLSYNDSNEYVAKSNISNIASDQVSSKYTNKYELNSFELGKEGQFHDIYHKTLPCWFDFALNIGVSSVKKHIVIIQHRHPISMTVRELQNLIRNNAPDTSTRSFILHQSQPFVVQDYVSSETMLPFKQLEILDDNGYFEDKCNSLKKKDNQMVYIPCDVNLDNLESYSKAIVIARNFCQWKASYNVTPEPELLMPKDQKLLQKFNPLIQDSSFIPRQRLLLVKVQGDQFIIYMYNWSKERSEKLLKQATNLGRWLSSRSTLFSKIMMQKLGIFHHQLISSYNLRDDHAQQFCQMTDIEALAKFPSTSVTGDIKEWSRSGNNRLNTKNINYSWEPIVGQVMRDTKPNSNYPPNTIDSIVKAAYDLQDSHQRDRKSKEDLTRLYTLWQSRSSAPNIPISATNLNTFKQFSRLIHYCHTPILFLPQWRIQSAATRDHTLTSSSSTSLIATQVQSHNSYQQYGVSKLNNKKNAKTWHQELCISMISEYKQYLQLLGFNPLQVDSEQKKDMDEEQSQPLCYLKKSMLGGILLFELHMIQPFFTAKLRVIECNRLQTKSSTALVNQFMLSFVDASEKIKINMHLHSFTYDFHLRCIYSYIAGGGHWSLQQGYDLIHFLEDFLKYYSKAPNFARNLVDSDTVTVSNLTTPAHTLYAYLLSHERTYGMQVFGMTNAQDISESEYVLVRLQSTPLVSYCDAQDTKYTDDFTVALIVSKQDQLLQLEKSEITLKYYLLLTSKRELYPKRELGNNKLGKFRTVYNVVKTTSGSHVESLLESSPSATPTSLSDKSSRDEPNTDFDLLESKSASGCLKLDGAIIEDQKQFDEILAPTPPPVPSSPLMTLNTMRTSEVASPHLIQIRQESVNYLGYYSSHEQLMQQLIVSQARAARKHITTMIERGMLHCRTHLLWNKLLENKSTMLYAEFMELRSLARVESLSNLDSRLSPLVNQPINWYQSLAKVLQNKYQEHYKQFSTTDGNVIHHLILHPSYLQAVMMLTVDTHSSRGELYVVYRKSAETTSMPFSMNEVRSLIEGFINACCFHLWVGLCSQ</sequence>
<feature type="region of interest" description="Disordered" evidence="2">
    <location>
        <begin position="861"/>
        <end position="882"/>
    </location>
</feature>
<feature type="coiled-coil region" evidence="1">
    <location>
        <begin position="180"/>
        <end position="207"/>
    </location>
</feature>
<comment type="caution">
    <text evidence="3">The sequence shown here is derived from an EMBL/GenBank/DDBJ whole genome shotgun (WGS) entry which is preliminary data.</text>
</comment>
<feature type="region of interest" description="Disordered" evidence="2">
    <location>
        <begin position="3042"/>
        <end position="3070"/>
    </location>
</feature>
<dbReference type="Proteomes" id="UP001168990">
    <property type="component" value="Unassembled WGS sequence"/>
</dbReference>
<organism evidence="3 4">
    <name type="scientific">Microctonus aethiopoides</name>
    <dbReference type="NCBI Taxonomy" id="144406"/>
    <lineage>
        <taxon>Eukaryota</taxon>
        <taxon>Metazoa</taxon>
        <taxon>Ecdysozoa</taxon>
        <taxon>Arthropoda</taxon>
        <taxon>Hexapoda</taxon>
        <taxon>Insecta</taxon>
        <taxon>Pterygota</taxon>
        <taxon>Neoptera</taxon>
        <taxon>Endopterygota</taxon>
        <taxon>Hymenoptera</taxon>
        <taxon>Apocrita</taxon>
        <taxon>Ichneumonoidea</taxon>
        <taxon>Braconidae</taxon>
        <taxon>Euphorinae</taxon>
        <taxon>Microctonus</taxon>
    </lineage>
</organism>
<keyword evidence="1" id="KW-0175">Coiled coil</keyword>
<feature type="compositionally biased region" description="Acidic residues" evidence="2">
    <location>
        <begin position="863"/>
        <end position="882"/>
    </location>
</feature>
<feature type="compositionally biased region" description="Acidic residues" evidence="2">
    <location>
        <begin position="1781"/>
        <end position="1790"/>
    </location>
</feature>
<evidence type="ECO:0000256" key="1">
    <source>
        <dbReference type="SAM" id="Coils"/>
    </source>
</evidence>
<protein>
    <recommendedName>
        <fullName evidence="5">Protein SZT2</fullName>
    </recommendedName>
</protein>
<evidence type="ECO:0008006" key="5">
    <source>
        <dbReference type="Google" id="ProtNLM"/>
    </source>
</evidence>
<dbReference type="PANTHER" id="PTHR14918:SF3">
    <property type="entry name" value="KICSTOR COMPLEX PROTEIN SZT2"/>
    <property type="match status" value="1"/>
</dbReference>
<keyword evidence="4" id="KW-1185">Reference proteome</keyword>
<reference evidence="3" key="1">
    <citation type="journal article" date="2023" name="bioRxiv">
        <title>Scaffold-level genome assemblies of two parasitoid biocontrol wasps reveal the parthenogenesis mechanism and an associated novel virus.</title>
        <authorList>
            <person name="Inwood S."/>
            <person name="Skelly J."/>
            <person name="Guhlin J."/>
            <person name="Harrop T."/>
            <person name="Goldson S."/>
            <person name="Dearden P."/>
        </authorList>
    </citation>
    <scope>NUCLEOTIDE SEQUENCE</scope>
    <source>
        <strain evidence="3">Irish</strain>
        <tissue evidence="3">Whole body</tissue>
    </source>
</reference>
<feature type="compositionally biased region" description="Polar residues" evidence="2">
    <location>
        <begin position="1752"/>
        <end position="1761"/>
    </location>
</feature>
<feature type="region of interest" description="Disordered" evidence="2">
    <location>
        <begin position="1752"/>
        <end position="1790"/>
    </location>
</feature>
<accession>A0AA39KQ59</accession>
<name>A0AA39KQ59_9HYME</name>
<dbReference type="PANTHER" id="PTHR14918">
    <property type="entry name" value="KICSTOR COMPLEX PROTEIN SZT2"/>
    <property type="match status" value="1"/>
</dbReference>
<feature type="compositionally biased region" description="Polar residues" evidence="2">
    <location>
        <begin position="3042"/>
        <end position="3059"/>
    </location>
</feature>
<evidence type="ECO:0000256" key="2">
    <source>
        <dbReference type="SAM" id="MobiDB-lite"/>
    </source>
</evidence>
<feature type="region of interest" description="Disordered" evidence="2">
    <location>
        <begin position="2007"/>
        <end position="2033"/>
    </location>
</feature>
<reference evidence="3" key="2">
    <citation type="submission" date="2023-03" db="EMBL/GenBank/DDBJ databases">
        <authorList>
            <person name="Inwood S.N."/>
            <person name="Skelly J.G."/>
            <person name="Guhlin J."/>
            <person name="Harrop T.W.R."/>
            <person name="Goldson S.G."/>
            <person name="Dearden P.K."/>
        </authorList>
    </citation>
    <scope>NUCLEOTIDE SEQUENCE</scope>
    <source>
        <strain evidence="3">Irish</strain>
        <tissue evidence="3">Whole body</tissue>
    </source>
</reference>
<proteinExistence type="predicted"/>
<dbReference type="InterPro" id="IPR033228">
    <property type="entry name" value="SZT2"/>
</dbReference>
<dbReference type="GO" id="GO:0005777">
    <property type="term" value="C:peroxisome"/>
    <property type="evidence" value="ECO:0007669"/>
    <property type="project" value="InterPro"/>
</dbReference>
<dbReference type="EMBL" id="JAQQBS010000004">
    <property type="protein sequence ID" value="KAK0169780.1"/>
    <property type="molecule type" value="Genomic_DNA"/>
</dbReference>
<evidence type="ECO:0000313" key="4">
    <source>
        <dbReference type="Proteomes" id="UP001168990"/>
    </source>
</evidence>
<gene>
    <name evidence="3" type="ORF">PV328_010421</name>
</gene>
<feature type="compositionally biased region" description="Basic and acidic residues" evidence="2">
    <location>
        <begin position="2014"/>
        <end position="2033"/>
    </location>
</feature>